<organism evidence="3 4">
    <name type="scientific">Nocardia higoensis</name>
    <dbReference type="NCBI Taxonomy" id="228599"/>
    <lineage>
        <taxon>Bacteria</taxon>
        <taxon>Bacillati</taxon>
        <taxon>Actinomycetota</taxon>
        <taxon>Actinomycetes</taxon>
        <taxon>Mycobacteriales</taxon>
        <taxon>Nocardiaceae</taxon>
        <taxon>Nocardia</taxon>
    </lineage>
</organism>
<proteinExistence type="predicted"/>
<evidence type="ECO:0000313" key="4">
    <source>
        <dbReference type="Proteomes" id="UP000707731"/>
    </source>
</evidence>
<dbReference type="InterPro" id="IPR000182">
    <property type="entry name" value="GNAT_dom"/>
</dbReference>
<evidence type="ECO:0000259" key="2">
    <source>
        <dbReference type="PROSITE" id="PS51729"/>
    </source>
</evidence>
<feature type="domain" description="N-acetyltransferase" evidence="1">
    <location>
        <begin position="1"/>
        <end position="98"/>
    </location>
</feature>
<name>A0ABS0DFF3_9NOCA</name>
<dbReference type="PANTHER" id="PTHR31435:SF10">
    <property type="entry name" value="BSR4717 PROTEIN"/>
    <property type="match status" value="1"/>
</dbReference>
<dbReference type="RefSeq" id="WP_195002199.1">
    <property type="nucleotide sequence ID" value="NZ_JADLQN010000001.1"/>
</dbReference>
<dbReference type="PROSITE" id="PS51186">
    <property type="entry name" value="GNAT"/>
    <property type="match status" value="1"/>
</dbReference>
<gene>
    <name evidence="3" type="ORF">IU449_14025</name>
</gene>
<comment type="caution">
    <text evidence="3">The sequence shown here is derived from an EMBL/GenBank/DDBJ whole genome shotgun (WGS) entry which is preliminary data.</text>
</comment>
<accession>A0ABS0DFF3</accession>
<keyword evidence="4" id="KW-1185">Reference proteome</keyword>
<reference evidence="3 4" key="1">
    <citation type="submission" date="2020-10" db="EMBL/GenBank/DDBJ databases">
        <title>Identification of Nocardia species via Next-generation sequencing and recognition of intraspecies genetic diversity.</title>
        <authorList>
            <person name="Li P."/>
            <person name="Li P."/>
            <person name="Lu B."/>
        </authorList>
    </citation>
    <scope>NUCLEOTIDE SEQUENCE [LARGE SCALE GENOMIC DNA]</scope>
    <source>
        <strain evidence="3 4">BJ06-0143</strain>
    </source>
</reference>
<dbReference type="Proteomes" id="UP000707731">
    <property type="component" value="Unassembled WGS sequence"/>
</dbReference>
<dbReference type="Pfam" id="PF14542">
    <property type="entry name" value="Acetyltransf_CG"/>
    <property type="match status" value="1"/>
</dbReference>
<evidence type="ECO:0000313" key="3">
    <source>
        <dbReference type="EMBL" id="MBF6355649.1"/>
    </source>
</evidence>
<dbReference type="SUPFAM" id="SSF55729">
    <property type="entry name" value="Acyl-CoA N-acyltransferases (Nat)"/>
    <property type="match status" value="1"/>
</dbReference>
<dbReference type="EMBL" id="JADLQN010000001">
    <property type="protein sequence ID" value="MBF6355649.1"/>
    <property type="molecule type" value="Genomic_DNA"/>
</dbReference>
<evidence type="ECO:0000259" key="1">
    <source>
        <dbReference type="PROSITE" id="PS51186"/>
    </source>
</evidence>
<dbReference type="PROSITE" id="PS51729">
    <property type="entry name" value="GNAT_YJDJ"/>
    <property type="match status" value="1"/>
</dbReference>
<dbReference type="PANTHER" id="PTHR31435">
    <property type="entry name" value="PROTEIN NATD1"/>
    <property type="match status" value="1"/>
</dbReference>
<protein>
    <submittedName>
        <fullName evidence="3">N-acetyltransferase</fullName>
    </submittedName>
</protein>
<dbReference type="InterPro" id="IPR016181">
    <property type="entry name" value="Acyl_CoA_acyltransferase"/>
</dbReference>
<sequence>MSVQAKETTVTRNGDKSRYEIFYGGELAGFAEYEENGDRADFFHTEIDDAFGGKGLGGALAKGALDDAIARGKRIVATCSFIRGYVDKHPEYAPNLVG</sequence>
<dbReference type="InterPro" id="IPR031165">
    <property type="entry name" value="GNAT_YJDJ"/>
</dbReference>
<dbReference type="Gene3D" id="3.40.630.30">
    <property type="match status" value="1"/>
</dbReference>
<feature type="domain" description="N-acetyltransferase" evidence="2">
    <location>
        <begin position="11"/>
        <end position="97"/>
    </location>
</feature>
<dbReference type="InterPro" id="IPR045057">
    <property type="entry name" value="Gcn5-rel_NAT"/>
</dbReference>